<keyword evidence="2" id="KW-1185">Reference proteome</keyword>
<evidence type="ECO:0000313" key="2">
    <source>
        <dbReference type="Proteomes" id="UP000295788"/>
    </source>
</evidence>
<name>A0A4R3KBK8_9BACI</name>
<protein>
    <submittedName>
        <fullName evidence="1">Uncharacterized protein</fullName>
    </submittedName>
</protein>
<evidence type="ECO:0000313" key="1">
    <source>
        <dbReference type="EMBL" id="TCS80380.1"/>
    </source>
</evidence>
<reference evidence="1 2" key="1">
    <citation type="submission" date="2019-03" db="EMBL/GenBank/DDBJ databases">
        <title>Genomic Encyclopedia of Type Strains, Phase IV (KMG-IV): sequencing the most valuable type-strain genomes for metagenomic binning, comparative biology and taxonomic classification.</title>
        <authorList>
            <person name="Goeker M."/>
        </authorList>
    </citation>
    <scope>NUCLEOTIDE SEQUENCE [LARGE SCALE GENOMIC DNA]</scope>
    <source>
        <strain evidence="1 2">DSM 23802</strain>
    </source>
</reference>
<dbReference type="OrthoDB" id="1954217at2"/>
<dbReference type="AlphaFoldDB" id="A0A4R3KBK8"/>
<accession>A0A4R3KBK8</accession>
<organism evidence="1 2">
    <name type="scientific">Tepidibacillus fermentans</name>
    <dbReference type="NCBI Taxonomy" id="1281767"/>
    <lineage>
        <taxon>Bacteria</taxon>
        <taxon>Bacillati</taxon>
        <taxon>Bacillota</taxon>
        <taxon>Bacilli</taxon>
        <taxon>Bacillales</taxon>
        <taxon>Bacillaceae</taxon>
        <taxon>Tepidibacillus</taxon>
    </lineage>
</organism>
<comment type="caution">
    <text evidence="1">The sequence shown here is derived from an EMBL/GenBank/DDBJ whole genome shotgun (WGS) entry which is preliminary data.</text>
</comment>
<sequence length="112" mass="12650">MRTKVITFAGKTITVEEKKIGELEQLLAKLFPATKGKIKDLGKALDNLEIDWDLLYKKIPAIFPDITETDVKNAYISELEELIQAFIEVNFFGLKKLIPKLVSLVQLGSTQK</sequence>
<dbReference type="RefSeq" id="WP_132769832.1">
    <property type="nucleotide sequence ID" value="NZ_SMAB01000017.1"/>
</dbReference>
<dbReference type="Proteomes" id="UP000295788">
    <property type="component" value="Unassembled WGS sequence"/>
</dbReference>
<proteinExistence type="predicted"/>
<dbReference type="EMBL" id="SMAB01000017">
    <property type="protein sequence ID" value="TCS80380.1"/>
    <property type="molecule type" value="Genomic_DNA"/>
</dbReference>
<gene>
    <name evidence="1" type="ORF">EDD72_11747</name>
</gene>